<keyword evidence="2" id="KW-1185">Reference proteome</keyword>
<accession>A0A6C0GN64</accession>
<proteinExistence type="predicted"/>
<dbReference type="RefSeq" id="WP_162445273.1">
    <property type="nucleotide sequence ID" value="NZ_CP048222.1"/>
</dbReference>
<name>A0A6C0GN64_9BACT</name>
<dbReference type="EMBL" id="CP048222">
    <property type="protein sequence ID" value="QHT69284.1"/>
    <property type="molecule type" value="Genomic_DNA"/>
</dbReference>
<gene>
    <name evidence="1" type="ORF">GXP67_22915</name>
</gene>
<protein>
    <submittedName>
        <fullName evidence="1">DUF2004 domain-containing protein</fullName>
    </submittedName>
</protein>
<dbReference type="Proteomes" id="UP000480178">
    <property type="component" value="Chromosome"/>
</dbReference>
<dbReference type="KEGG" id="rhoz:GXP67_22915"/>
<reference evidence="1 2" key="1">
    <citation type="submission" date="2020-01" db="EMBL/GenBank/DDBJ databases">
        <authorList>
            <person name="Kim M.K."/>
        </authorList>
    </citation>
    <scope>NUCLEOTIDE SEQUENCE [LARGE SCALE GENOMIC DNA]</scope>
    <source>
        <strain evidence="1 2">172606-1</strain>
    </source>
</reference>
<dbReference type="AlphaFoldDB" id="A0A6C0GN64"/>
<evidence type="ECO:0000313" key="1">
    <source>
        <dbReference type="EMBL" id="QHT69284.1"/>
    </source>
</evidence>
<evidence type="ECO:0000313" key="2">
    <source>
        <dbReference type="Proteomes" id="UP000480178"/>
    </source>
</evidence>
<sequence>MHTYSSRYFGEIDLEKAEEWYESEIEYKGRIVSIDLYIDKPKQTDAATFELVDNFLNNLSEYEISISLALKKDLKEKGFTHSYIQIVKDEIETDEMDELLLNVDKKLKKQDQILSAIYLSRIGLYADKEDETLAIFDYTISEDLTDELLVVSISKDKQIKKIIVES</sequence>
<organism evidence="1 2">
    <name type="scientific">Rhodocytophaga rosea</name>
    <dbReference type="NCBI Taxonomy" id="2704465"/>
    <lineage>
        <taxon>Bacteria</taxon>
        <taxon>Pseudomonadati</taxon>
        <taxon>Bacteroidota</taxon>
        <taxon>Cytophagia</taxon>
        <taxon>Cytophagales</taxon>
        <taxon>Rhodocytophagaceae</taxon>
        <taxon>Rhodocytophaga</taxon>
    </lineage>
</organism>